<dbReference type="GO" id="GO:0008097">
    <property type="term" value="F:5S rRNA binding"/>
    <property type="evidence" value="ECO:0007669"/>
    <property type="project" value="InterPro"/>
</dbReference>
<evidence type="ECO:0000313" key="7">
    <source>
        <dbReference type="EMBL" id="WYY00678.1"/>
    </source>
</evidence>
<protein>
    <recommendedName>
        <fullName evidence="6">Large ribosomal subunit protein uL18</fullName>
    </recommendedName>
</protein>
<dbReference type="GO" id="GO:0006412">
    <property type="term" value="P:translation"/>
    <property type="evidence" value="ECO:0007669"/>
    <property type="project" value="UniProtKB-UniRule"/>
</dbReference>
<sequence>MKRPSVMKRKRLGVTNYKKRLGLLKSGQHRLVIRVSRKGIIAQLVDYNPSGDKIVLTVTEKTLTKLGINLEGNNTQVAYLVGYNLGLKAKKHKIHQAILDTGRFNIIKGGRIASVLKGVTDSGLKVPHEKSVFPSKDRLAGKHLKNKVDIKATIPLMEEKI</sequence>
<keyword evidence="5 6" id="KW-0687">Ribonucleoprotein</keyword>
<comment type="function">
    <text evidence="6">This is one of the proteins that bind and probably mediate the attachment of the 5S RNA into the large ribosomal subunit, where it forms part of the central protuberance.</text>
</comment>
<keyword evidence="3 6" id="KW-0694">RNA-binding</keyword>
<dbReference type="GO" id="GO:0003735">
    <property type="term" value="F:structural constituent of ribosome"/>
    <property type="evidence" value="ECO:0007669"/>
    <property type="project" value="InterPro"/>
</dbReference>
<dbReference type="EMBL" id="CP133772">
    <property type="protein sequence ID" value="WYY00678.1"/>
    <property type="molecule type" value="Genomic_DNA"/>
</dbReference>
<dbReference type="CDD" id="cd00432">
    <property type="entry name" value="Ribosomal_L18_L5e"/>
    <property type="match status" value="1"/>
</dbReference>
<gene>
    <name evidence="6" type="primary">rpl18</name>
    <name evidence="7" type="ORF">OXIME_001259</name>
</gene>
<evidence type="ECO:0000256" key="3">
    <source>
        <dbReference type="ARBA" id="ARBA00022884"/>
    </source>
</evidence>
<reference evidence="7 8" key="1">
    <citation type="submission" date="2023-09" db="EMBL/GenBank/DDBJ databases">
        <authorList>
            <person name="Golyshina O.V."/>
            <person name="Lunev E.A."/>
            <person name="Bargiela R."/>
            <person name="Gaines M.C."/>
            <person name="Daum B."/>
            <person name="Bale N.J."/>
            <person name="Koenen M."/>
            <person name="Sinninghe Damst J.S."/>
            <person name="Yakimov M."/>
            <person name="Golyshin P.N."/>
        </authorList>
    </citation>
    <scope>NUCLEOTIDE SEQUENCE [LARGE SCALE GENOMIC DNA]</scope>
    <source>
        <strain evidence="7 8">M1</strain>
    </source>
</reference>
<dbReference type="InterPro" id="IPR057268">
    <property type="entry name" value="Ribosomal_L18"/>
</dbReference>
<name>A0AAX4NHK1_9ARCH</name>
<dbReference type="Proteomes" id="UP001451606">
    <property type="component" value="Chromosome"/>
</dbReference>
<dbReference type="SUPFAM" id="SSF53137">
    <property type="entry name" value="Translational machinery components"/>
    <property type="match status" value="1"/>
</dbReference>
<dbReference type="InterPro" id="IPR057267">
    <property type="entry name" value="Rbsml_uL18_arch"/>
</dbReference>
<accession>A0AAX4NHK1</accession>
<dbReference type="RefSeq" id="WP_393971012.1">
    <property type="nucleotide sequence ID" value="NZ_CP133772.1"/>
</dbReference>
<dbReference type="PANTHER" id="PTHR23410">
    <property type="entry name" value="RIBOSOMAL PROTEIN L5-RELATED"/>
    <property type="match status" value="1"/>
</dbReference>
<proteinExistence type="inferred from homology"/>
<comment type="subunit">
    <text evidence="6">Part of the 50S ribosomal subunit. Contacts the 5S and 23S rRNAs.</text>
</comment>
<dbReference type="GO" id="GO:0000027">
    <property type="term" value="P:ribosomal large subunit assembly"/>
    <property type="evidence" value="ECO:0007669"/>
    <property type="project" value="TreeGrafter"/>
</dbReference>
<keyword evidence="2 6" id="KW-0699">rRNA-binding</keyword>
<organism evidence="7 8">
    <name type="scientific">Oxyplasma meridianum</name>
    <dbReference type="NCBI Taxonomy" id="3073602"/>
    <lineage>
        <taxon>Archaea</taxon>
        <taxon>Methanobacteriati</taxon>
        <taxon>Thermoplasmatota</taxon>
        <taxon>Thermoplasmata</taxon>
        <taxon>Thermoplasmatales</taxon>
        <taxon>Thermoplasmataceae</taxon>
        <taxon>Oxyplasma</taxon>
    </lineage>
</organism>
<dbReference type="KEGG" id="omr:OXIME_001259"/>
<dbReference type="InterPro" id="IPR005485">
    <property type="entry name" value="Rbsml_uL18_euk_arch"/>
</dbReference>
<evidence type="ECO:0000256" key="6">
    <source>
        <dbReference type="HAMAP-Rule" id="MF_01337"/>
    </source>
</evidence>
<dbReference type="Pfam" id="PF17144">
    <property type="entry name" value="Ribosomal_L5e"/>
    <property type="match status" value="1"/>
</dbReference>
<dbReference type="Gene3D" id="3.30.420.100">
    <property type="match status" value="1"/>
</dbReference>
<comment type="similarity">
    <text evidence="1 6">Belongs to the universal ribosomal protein uL18 family.</text>
</comment>
<evidence type="ECO:0000256" key="4">
    <source>
        <dbReference type="ARBA" id="ARBA00022980"/>
    </source>
</evidence>
<dbReference type="PANTHER" id="PTHR23410:SF12">
    <property type="entry name" value="LARGE RIBOSOMAL SUBUNIT PROTEIN UL18"/>
    <property type="match status" value="1"/>
</dbReference>
<keyword evidence="4 6" id="KW-0689">Ribosomal protein</keyword>
<dbReference type="AlphaFoldDB" id="A0AAX4NHK1"/>
<dbReference type="NCBIfam" id="NF006342">
    <property type="entry name" value="PRK08569.1"/>
    <property type="match status" value="1"/>
</dbReference>
<dbReference type="GeneID" id="95967996"/>
<dbReference type="GO" id="GO:0022625">
    <property type="term" value="C:cytosolic large ribosomal subunit"/>
    <property type="evidence" value="ECO:0007669"/>
    <property type="project" value="TreeGrafter"/>
</dbReference>
<keyword evidence="8" id="KW-1185">Reference proteome</keyword>
<dbReference type="HAMAP" id="MF_01337_A">
    <property type="entry name" value="Ribosomal_uL18_A"/>
    <property type="match status" value="1"/>
</dbReference>
<evidence type="ECO:0000313" key="8">
    <source>
        <dbReference type="Proteomes" id="UP001451606"/>
    </source>
</evidence>
<evidence type="ECO:0000256" key="5">
    <source>
        <dbReference type="ARBA" id="ARBA00023274"/>
    </source>
</evidence>
<evidence type="ECO:0000256" key="1">
    <source>
        <dbReference type="ARBA" id="ARBA00007116"/>
    </source>
</evidence>
<evidence type="ECO:0000256" key="2">
    <source>
        <dbReference type="ARBA" id="ARBA00022730"/>
    </source>
</evidence>